<protein>
    <submittedName>
        <fullName evidence="1">Uncharacterized protein</fullName>
    </submittedName>
</protein>
<evidence type="ECO:0000313" key="2">
    <source>
        <dbReference type="Proteomes" id="UP000734854"/>
    </source>
</evidence>
<organism evidence="1 2">
    <name type="scientific">Zingiber officinale</name>
    <name type="common">Ginger</name>
    <name type="synonym">Amomum zingiber</name>
    <dbReference type="NCBI Taxonomy" id="94328"/>
    <lineage>
        <taxon>Eukaryota</taxon>
        <taxon>Viridiplantae</taxon>
        <taxon>Streptophyta</taxon>
        <taxon>Embryophyta</taxon>
        <taxon>Tracheophyta</taxon>
        <taxon>Spermatophyta</taxon>
        <taxon>Magnoliopsida</taxon>
        <taxon>Liliopsida</taxon>
        <taxon>Zingiberales</taxon>
        <taxon>Zingiberaceae</taxon>
        <taxon>Zingiber</taxon>
    </lineage>
</organism>
<dbReference type="AlphaFoldDB" id="A0A8J5H873"/>
<gene>
    <name evidence="1" type="ORF">ZIOFF_029523</name>
</gene>
<dbReference type="Proteomes" id="UP000734854">
    <property type="component" value="Unassembled WGS sequence"/>
</dbReference>
<comment type="caution">
    <text evidence="1">The sequence shown here is derived from an EMBL/GenBank/DDBJ whole genome shotgun (WGS) entry which is preliminary data.</text>
</comment>
<dbReference type="EMBL" id="JACMSC010000008">
    <property type="protein sequence ID" value="KAG6511455.1"/>
    <property type="molecule type" value="Genomic_DNA"/>
</dbReference>
<reference evidence="1 2" key="1">
    <citation type="submission" date="2020-08" db="EMBL/GenBank/DDBJ databases">
        <title>Plant Genome Project.</title>
        <authorList>
            <person name="Zhang R.-G."/>
        </authorList>
    </citation>
    <scope>NUCLEOTIDE SEQUENCE [LARGE SCALE GENOMIC DNA]</scope>
    <source>
        <tissue evidence="1">Rhizome</tissue>
    </source>
</reference>
<sequence length="112" mass="13190">MEVNLRRKGSFTSLREDLRETFLPKDPFRYRLAEAECHQSSRSTLMLTYLVTILEWGPKYNLAKFQCDLLVGFTVAILAIPQRHQLRLPCLPSPFHRPLFEFHPTVNLCDIW</sequence>
<keyword evidence="2" id="KW-1185">Reference proteome</keyword>
<accession>A0A8J5H873</accession>
<proteinExistence type="predicted"/>
<name>A0A8J5H873_ZINOF</name>
<evidence type="ECO:0000313" key="1">
    <source>
        <dbReference type="EMBL" id="KAG6511455.1"/>
    </source>
</evidence>